<reference evidence="3 4" key="1">
    <citation type="submission" date="2019-01" db="EMBL/GenBank/DDBJ databases">
        <title>Novel species of Cellulomonas.</title>
        <authorList>
            <person name="Liu Q."/>
            <person name="Xin Y.-H."/>
        </authorList>
    </citation>
    <scope>NUCLEOTIDE SEQUENCE [LARGE SCALE GENOMIC DNA]</scope>
    <source>
        <strain evidence="3 4">HLT2-17</strain>
    </source>
</reference>
<dbReference type="AlphaFoldDB" id="A0A4Q5N3T0"/>
<proteinExistence type="predicted"/>
<keyword evidence="4" id="KW-1185">Reference proteome</keyword>
<evidence type="ECO:0000313" key="3">
    <source>
        <dbReference type="EMBL" id="RYV52826.1"/>
    </source>
</evidence>
<keyword evidence="1 3" id="KW-0315">Glutamine amidotransferase</keyword>
<keyword evidence="3" id="KW-0808">Transferase</keyword>
<dbReference type="PANTHER" id="PTHR43187">
    <property type="entry name" value="GLUTAMINE AMIDOTRANSFERASE DUG3-RELATED"/>
    <property type="match status" value="1"/>
</dbReference>
<evidence type="ECO:0000313" key="4">
    <source>
        <dbReference type="Proteomes" id="UP000293764"/>
    </source>
</evidence>
<dbReference type="InterPro" id="IPR029055">
    <property type="entry name" value="Ntn_hydrolases_N"/>
</dbReference>
<dbReference type="InterPro" id="IPR017932">
    <property type="entry name" value="GATase_2_dom"/>
</dbReference>
<dbReference type="OrthoDB" id="9804310at2"/>
<dbReference type="EMBL" id="SDWW01000002">
    <property type="protein sequence ID" value="RYV52826.1"/>
    <property type="molecule type" value="Genomic_DNA"/>
</dbReference>
<feature type="domain" description="Glutamine amidotransferase type-2" evidence="2">
    <location>
        <begin position="2"/>
        <end position="242"/>
    </location>
</feature>
<gene>
    <name evidence="3" type="ORF">EUA98_01040</name>
</gene>
<dbReference type="PROSITE" id="PS51278">
    <property type="entry name" value="GATASE_TYPE_2"/>
    <property type="match status" value="1"/>
</dbReference>
<evidence type="ECO:0000256" key="1">
    <source>
        <dbReference type="ARBA" id="ARBA00022962"/>
    </source>
</evidence>
<name>A0A4Q5N3T0_9MICO</name>
<dbReference type="Gene3D" id="3.60.20.10">
    <property type="entry name" value="Glutamine Phosphoribosylpyrophosphate, subunit 1, domain 1"/>
    <property type="match status" value="1"/>
</dbReference>
<evidence type="ECO:0000259" key="2">
    <source>
        <dbReference type="PROSITE" id="PS51278"/>
    </source>
</evidence>
<dbReference type="Proteomes" id="UP000293764">
    <property type="component" value="Unassembled WGS sequence"/>
</dbReference>
<dbReference type="Pfam" id="PF13230">
    <property type="entry name" value="GATase_4"/>
    <property type="match status" value="1"/>
</dbReference>
<comment type="caution">
    <text evidence="3">The sequence shown here is derived from an EMBL/GenBank/DDBJ whole genome shotgun (WGS) entry which is preliminary data.</text>
</comment>
<sequence length="280" mass="30965">MCRWLAYSGAPVLLQDLLYRPEHSLIVQSMHSTLGAEATNGDGFGVGWYGDGDVPGVFRSIEPAWNDRNLSELAAHLHSPRVFAHIRAAIGSPVQQTNCHPFRSGVWLFMHNGYIDGFHAMKRDLAMMVDPAFFSDIEGTTDTEMLFFLARTFGLEEDPQAAMARAVGAVEEAARHHSIAFPVQGTFATTDGETTWAFRYSSEGRSRSLFVSTDVSTLREQHPDNPMLRELSDDARLIVSEPLGGLRGAWREVPESNCILVRGGDLEMSPFEPELAAPVR</sequence>
<dbReference type="CDD" id="cd01908">
    <property type="entry name" value="YafJ"/>
    <property type="match status" value="1"/>
</dbReference>
<protein>
    <submittedName>
        <fullName evidence="3">Class II glutamine amidotransferase</fullName>
    </submittedName>
</protein>
<dbReference type="SUPFAM" id="SSF56235">
    <property type="entry name" value="N-terminal nucleophile aminohydrolases (Ntn hydrolases)"/>
    <property type="match status" value="1"/>
</dbReference>
<dbReference type="InterPro" id="IPR026869">
    <property type="entry name" value="EgtC-like"/>
</dbReference>
<dbReference type="GO" id="GO:0016740">
    <property type="term" value="F:transferase activity"/>
    <property type="evidence" value="ECO:0007669"/>
    <property type="project" value="UniProtKB-KW"/>
</dbReference>
<dbReference type="InterPro" id="IPR052373">
    <property type="entry name" value="Gamma-glu_amide_hydrolase"/>
</dbReference>
<organism evidence="3 4">
    <name type="scientific">Pengzhenrongella frigida</name>
    <dbReference type="NCBI Taxonomy" id="1259133"/>
    <lineage>
        <taxon>Bacteria</taxon>
        <taxon>Bacillati</taxon>
        <taxon>Actinomycetota</taxon>
        <taxon>Actinomycetes</taxon>
        <taxon>Micrococcales</taxon>
        <taxon>Pengzhenrongella</taxon>
    </lineage>
</organism>
<accession>A0A4Q5N3T0</accession>
<dbReference type="PANTHER" id="PTHR43187:SF1">
    <property type="entry name" value="GLUTAMINE AMIDOTRANSFERASE DUG3-RELATED"/>
    <property type="match status" value="1"/>
</dbReference>